<evidence type="ECO:0000313" key="2">
    <source>
        <dbReference type="EMBL" id="GAA4952566.1"/>
    </source>
</evidence>
<organism evidence="2 3">
    <name type="scientific">Yinghuangia aomiensis</name>
    <dbReference type="NCBI Taxonomy" id="676205"/>
    <lineage>
        <taxon>Bacteria</taxon>
        <taxon>Bacillati</taxon>
        <taxon>Actinomycetota</taxon>
        <taxon>Actinomycetes</taxon>
        <taxon>Kitasatosporales</taxon>
        <taxon>Streptomycetaceae</taxon>
        <taxon>Yinghuangia</taxon>
    </lineage>
</organism>
<dbReference type="EMBL" id="BAABHS010000003">
    <property type="protein sequence ID" value="GAA4952566.1"/>
    <property type="molecule type" value="Genomic_DNA"/>
</dbReference>
<feature type="region of interest" description="Disordered" evidence="1">
    <location>
        <begin position="171"/>
        <end position="203"/>
    </location>
</feature>
<reference evidence="3" key="1">
    <citation type="journal article" date="2019" name="Int. J. Syst. Evol. Microbiol.">
        <title>The Global Catalogue of Microorganisms (GCM) 10K type strain sequencing project: providing services to taxonomists for standard genome sequencing and annotation.</title>
        <authorList>
            <consortium name="The Broad Institute Genomics Platform"/>
            <consortium name="The Broad Institute Genome Sequencing Center for Infectious Disease"/>
            <person name="Wu L."/>
            <person name="Ma J."/>
        </authorList>
    </citation>
    <scope>NUCLEOTIDE SEQUENCE [LARGE SCALE GENOMIC DNA]</scope>
    <source>
        <strain evidence="3">JCM 17986</strain>
    </source>
</reference>
<dbReference type="Proteomes" id="UP001500466">
    <property type="component" value="Unassembled WGS sequence"/>
</dbReference>
<evidence type="ECO:0000256" key="1">
    <source>
        <dbReference type="SAM" id="MobiDB-lite"/>
    </source>
</evidence>
<keyword evidence="3" id="KW-1185">Reference proteome</keyword>
<evidence type="ECO:0000313" key="3">
    <source>
        <dbReference type="Proteomes" id="UP001500466"/>
    </source>
</evidence>
<protein>
    <submittedName>
        <fullName evidence="2">Uncharacterized protein</fullName>
    </submittedName>
</protein>
<comment type="caution">
    <text evidence="2">The sequence shown here is derived from an EMBL/GenBank/DDBJ whole genome shotgun (WGS) entry which is preliminary data.</text>
</comment>
<sequence>MPTWQSPGKKVRVGKVLMSQARVPYLLGHAEIASLFRVERQTSQKWRTEGTLPEPDLLASGNPYWLLTTVLQISGSDRQADQQQLAAYRARIPKGYDVQDRKLLPVVLGIQEVARVLGADARAISRWRNRRRIAEADLVLSGSPLWLLETILADARQRERAVVTAEVARLRAGQRTPQKPRGRRQTPPTAAPPQQPLPAARTFSATDQTAAGEFLASMLAQGYSVVIQPQR</sequence>
<gene>
    <name evidence="2" type="ORF">GCM10023205_12210</name>
</gene>
<proteinExistence type="predicted"/>
<name>A0ABP9GTS1_9ACTN</name>
<accession>A0ABP9GTS1</accession>